<dbReference type="Proteomes" id="UP001151760">
    <property type="component" value="Unassembled WGS sequence"/>
</dbReference>
<proteinExistence type="predicted"/>
<dbReference type="PANTHER" id="PTHR46148:SF59">
    <property type="entry name" value="NUCLEOTIDYLTRANSFERASE, RIBONUCLEASE H"/>
    <property type="match status" value="1"/>
</dbReference>
<reference evidence="2" key="2">
    <citation type="submission" date="2022-01" db="EMBL/GenBank/DDBJ databases">
        <authorList>
            <person name="Yamashiro T."/>
            <person name="Shiraishi A."/>
            <person name="Satake H."/>
            <person name="Nakayama K."/>
        </authorList>
    </citation>
    <scope>NUCLEOTIDE SEQUENCE</scope>
</reference>
<evidence type="ECO:0008006" key="4">
    <source>
        <dbReference type="Google" id="ProtNLM"/>
    </source>
</evidence>
<feature type="compositionally biased region" description="Pro residues" evidence="1">
    <location>
        <begin position="265"/>
        <end position="282"/>
    </location>
</feature>
<comment type="caution">
    <text evidence="2">The sequence shown here is derived from an EMBL/GenBank/DDBJ whole genome shotgun (WGS) entry which is preliminary data.</text>
</comment>
<feature type="compositionally biased region" description="Acidic residues" evidence="1">
    <location>
        <begin position="175"/>
        <end position="226"/>
    </location>
</feature>
<sequence length="288" mass="31957">MLDLLRYWKRLEPLLTSLNFPQELNRVHNTFHVSNLKKCYADEPLALPLDGLHIDDKLHFVEEPVEIMDHSEDSTVTYMAVSIPFGGLSDIGSLGVDGPPVIPEDPYVYVVAAFLAQPSPNYVPGPEYPPLPEFVPESVYQKFMPPKDDVLPAEEQPLPAAVSPTADSSGYVLESDPEEDPKEDDNKDPEEDPTDYPTDRDDDDEEEEEPFRDEADDEEEDGDDEEISIRPQTPVSLPLDTKVARLLAIPTPPSSPLSLWSSPLPQIPLPPLPVSPPPPASPTYPLGY</sequence>
<evidence type="ECO:0000313" key="2">
    <source>
        <dbReference type="EMBL" id="GJS62853.1"/>
    </source>
</evidence>
<dbReference type="PANTHER" id="PTHR46148">
    <property type="entry name" value="CHROMO DOMAIN-CONTAINING PROTEIN"/>
    <property type="match status" value="1"/>
</dbReference>
<keyword evidence="3" id="KW-1185">Reference proteome</keyword>
<name>A0ABQ4XCZ7_9ASTR</name>
<accession>A0ABQ4XCZ7</accession>
<protein>
    <recommendedName>
        <fullName evidence="4">Reverse transcriptase domain-containing protein</fullName>
    </recommendedName>
</protein>
<feature type="region of interest" description="Disordered" evidence="1">
    <location>
        <begin position="160"/>
        <end position="288"/>
    </location>
</feature>
<gene>
    <name evidence="2" type="ORF">Tco_0677417</name>
</gene>
<dbReference type="EMBL" id="BQNB010009389">
    <property type="protein sequence ID" value="GJS62853.1"/>
    <property type="molecule type" value="Genomic_DNA"/>
</dbReference>
<evidence type="ECO:0000256" key="1">
    <source>
        <dbReference type="SAM" id="MobiDB-lite"/>
    </source>
</evidence>
<organism evidence="2 3">
    <name type="scientific">Tanacetum coccineum</name>
    <dbReference type="NCBI Taxonomy" id="301880"/>
    <lineage>
        <taxon>Eukaryota</taxon>
        <taxon>Viridiplantae</taxon>
        <taxon>Streptophyta</taxon>
        <taxon>Embryophyta</taxon>
        <taxon>Tracheophyta</taxon>
        <taxon>Spermatophyta</taxon>
        <taxon>Magnoliopsida</taxon>
        <taxon>eudicotyledons</taxon>
        <taxon>Gunneridae</taxon>
        <taxon>Pentapetalae</taxon>
        <taxon>asterids</taxon>
        <taxon>campanulids</taxon>
        <taxon>Asterales</taxon>
        <taxon>Asteraceae</taxon>
        <taxon>Asteroideae</taxon>
        <taxon>Anthemideae</taxon>
        <taxon>Anthemidinae</taxon>
        <taxon>Tanacetum</taxon>
    </lineage>
</organism>
<evidence type="ECO:0000313" key="3">
    <source>
        <dbReference type="Proteomes" id="UP001151760"/>
    </source>
</evidence>
<reference evidence="2" key="1">
    <citation type="journal article" date="2022" name="Int. J. Mol. Sci.">
        <title>Draft Genome of Tanacetum Coccineum: Genomic Comparison of Closely Related Tanacetum-Family Plants.</title>
        <authorList>
            <person name="Yamashiro T."/>
            <person name="Shiraishi A."/>
            <person name="Nakayama K."/>
            <person name="Satake H."/>
        </authorList>
    </citation>
    <scope>NUCLEOTIDE SEQUENCE</scope>
</reference>